<organism evidence="2 3">
    <name type="scientific">Populus trichocarpa</name>
    <name type="common">Western balsam poplar</name>
    <name type="synonym">Populus balsamifera subsp. trichocarpa</name>
    <dbReference type="NCBI Taxonomy" id="3694"/>
    <lineage>
        <taxon>Eukaryota</taxon>
        <taxon>Viridiplantae</taxon>
        <taxon>Streptophyta</taxon>
        <taxon>Embryophyta</taxon>
        <taxon>Tracheophyta</taxon>
        <taxon>Spermatophyta</taxon>
        <taxon>Magnoliopsida</taxon>
        <taxon>eudicotyledons</taxon>
        <taxon>Gunneridae</taxon>
        <taxon>Pentapetalae</taxon>
        <taxon>rosids</taxon>
        <taxon>fabids</taxon>
        <taxon>Malpighiales</taxon>
        <taxon>Salicaceae</taxon>
        <taxon>Saliceae</taxon>
        <taxon>Populus</taxon>
    </lineage>
</organism>
<keyword evidence="3" id="KW-1185">Reference proteome</keyword>
<dbReference type="Gramene" id="Potri.001G119900.1.v4.1">
    <property type="protein sequence ID" value="Potri.001G119900.1.v4.1"/>
    <property type="gene ID" value="Potri.001G119900.v4.1"/>
</dbReference>
<dbReference type="Pfam" id="PF02519">
    <property type="entry name" value="Auxin_inducible"/>
    <property type="match status" value="1"/>
</dbReference>
<accession>A0A2K2BWB3</accession>
<dbReference type="EMBL" id="CM009290">
    <property type="protein sequence ID" value="PNT54073.1"/>
    <property type="molecule type" value="Genomic_DNA"/>
</dbReference>
<dbReference type="FunCoup" id="A0A2K2BWB3">
    <property type="interactions" value="275"/>
</dbReference>
<evidence type="ECO:0008006" key="4">
    <source>
        <dbReference type="Google" id="ProtNLM"/>
    </source>
</evidence>
<dbReference type="AlphaFoldDB" id="A0A2K2BWB3"/>
<evidence type="ECO:0000313" key="3">
    <source>
        <dbReference type="Proteomes" id="UP000006729"/>
    </source>
</evidence>
<evidence type="ECO:0000256" key="1">
    <source>
        <dbReference type="ARBA" id="ARBA00006974"/>
    </source>
</evidence>
<dbReference type="InterPro" id="IPR003676">
    <property type="entry name" value="SAUR_fam"/>
</dbReference>
<dbReference type="OrthoDB" id="1026046at2759"/>
<gene>
    <name evidence="2" type="ORF">POPTR_001G119900</name>
</gene>
<evidence type="ECO:0000313" key="2">
    <source>
        <dbReference type="EMBL" id="PNT54073.1"/>
    </source>
</evidence>
<comment type="similarity">
    <text evidence="1">Belongs to the ARG7 family.</text>
</comment>
<dbReference type="PANTHER" id="PTHR31374:SF201">
    <property type="entry name" value="SAUR-LIKE AUXIN-RESPONSIVE PROTEIN FAMILY"/>
    <property type="match status" value="1"/>
</dbReference>
<dbReference type="Proteomes" id="UP000006729">
    <property type="component" value="Chromosome 1"/>
</dbReference>
<dbReference type="STRING" id="3694.A0A2K2BWB3"/>
<dbReference type="OMA" id="WENCHNS"/>
<proteinExistence type="inferred from homology"/>
<reference evidence="2 3" key="1">
    <citation type="journal article" date="2006" name="Science">
        <title>The genome of black cottonwood, Populus trichocarpa (Torr. &amp; Gray).</title>
        <authorList>
            <person name="Tuskan G.A."/>
            <person name="Difazio S."/>
            <person name="Jansson S."/>
            <person name="Bohlmann J."/>
            <person name="Grigoriev I."/>
            <person name="Hellsten U."/>
            <person name="Putnam N."/>
            <person name="Ralph S."/>
            <person name="Rombauts S."/>
            <person name="Salamov A."/>
            <person name="Schein J."/>
            <person name="Sterck L."/>
            <person name="Aerts A."/>
            <person name="Bhalerao R.R."/>
            <person name="Bhalerao R.P."/>
            <person name="Blaudez D."/>
            <person name="Boerjan W."/>
            <person name="Brun A."/>
            <person name="Brunner A."/>
            <person name="Busov V."/>
            <person name="Campbell M."/>
            <person name="Carlson J."/>
            <person name="Chalot M."/>
            <person name="Chapman J."/>
            <person name="Chen G.L."/>
            <person name="Cooper D."/>
            <person name="Coutinho P.M."/>
            <person name="Couturier J."/>
            <person name="Covert S."/>
            <person name="Cronk Q."/>
            <person name="Cunningham R."/>
            <person name="Davis J."/>
            <person name="Degroeve S."/>
            <person name="Dejardin A."/>
            <person name="Depamphilis C."/>
            <person name="Detter J."/>
            <person name="Dirks B."/>
            <person name="Dubchak I."/>
            <person name="Duplessis S."/>
            <person name="Ehlting J."/>
            <person name="Ellis B."/>
            <person name="Gendler K."/>
            <person name="Goodstein D."/>
            <person name="Gribskov M."/>
            <person name="Grimwood J."/>
            <person name="Groover A."/>
            <person name="Gunter L."/>
            <person name="Hamberger B."/>
            <person name="Heinze B."/>
            <person name="Helariutta Y."/>
            <person name="Henrissat B."/>
            <person name="Holligan D."/>
            <person name="Holt R."/>
            <person name="Huang W."/>
            <person name="Islam-Faridi N."/>
            <person name="Jones S."/>
            <person name="Jones-Rhoades M."/>
            <person name="Jorgensen R."/>
            <person name="Joshi C."/>
            <person name="Kangasjarvi J."/>
            <person name="Karlsson J."/>
            <person name="Kelleher C."/>
            <person name="Kirkpatrick R."/>
            <person name="Kirst M."/>
            <person name="Kohler A."/>
            <person name="Kalluri U."/>
            <person name="Larimer F."/>
            <person name="Leebens-Mack J."/>
            <person name="Leple J.C."/>
            <person name="Locascio P."/>
            <person name="Lou Y."/>
            <person name="Lucas S."/>
            <person name="Martin F."/>
            <person name="Montanini B."/>
            <person name="Napoli C."/>
            <person name="Nelson D.R."/>
            <person name="Nelson C."/>
            <person name="Nieminen K."/>
            <person name="Nilsson O."/>
            <person name="Pereda V."/>
            <person name="Peter G."/>
            <person name="Philippe R."/>
            <person name="Pilate G."/>
            <person name="Poliakov A."/>
            <person name="Razumovskaya J."/>
            <person name="Richardson P."/>
            <person name="Rinaldi C."/>
            <person name="Ritland K."/>
            <person name="Rouze P."/>
            <person name="Ryaboy D."/>
            <person name="Schmutz J."/>
            <person name="Schrader J."/>
            <person name="Segerman B."/>
            <person name="Shin H."/>
            <person name="Siddiqui A."/>
            <person name="Sterky F."/>
            <person name="Terry A."/>
            <person name="Tsai C.J."/>
            <person name="Uberbacher E."/>
            <person name="Unneberg P."/>
            <person name="Vahala J."/>
            <person name="Wall K."/>
            <person name="Wessler S."/>
            <person name="Yang G."/>
            <person name="Yin T."/>
            <person name="Douglas C."/>
            <person name="Marra M."/>
            <person name="Sandberg G."/>
            <person name="Van de Peer Y."/>
            <person name="Rokhsar D."/>
        </authorList>
    </citation>
    <scope>NUCLEOTIDE SEQUENCE [LARGE SCALE GENOMIC DNA]</scope>
    <source>
        <strain evidence="3">cv. Nisqually</strain>
    </source>
</reference>
<name>A0A2K2BWB3_POPTR</name>
<dbReference type="InParanoid" id="A0A2K2BWB3"/>
<dbReference type="GO" id="GO:0009733">
    <property type="term" value="P:response to auxin"/>
    <property type="evidence" value="ECO:0007669"/>
    <property type="project" value="InterPro"/>
</dbReference>
<dbReference type="PANTHER" id="PTHR31374">
    <property type="entry name" value="AUXIN-INDUCED PROTEIN-LIKE-RELATED"/>
    <property type="match status" value="1"/>
</dbReference>
<protein>
    <recommendedName>
        <fullName evidence="4">Auxin-responsive family protein</fullName>
    </recommendedName>
</protein>
<sequence>MIKRIRGFRLGRKKLARFFKWIAQRRREPARLCSRDHPRRPCNSISKILDMARYFTRGAKTLCFPNSDPGYIKLGHAKPMEVPKGHLAVYVGESDGDTRRELVPVIFFNHPLFAELLQRTERVNGYNHSGGITIPCGYSEFEKVKTRIAAWENCHNSIWTRHYKYW</sequence>